<sequence length="64" mass="6800">MATITMGTPEAHYAIPSAHSSNPAWLGVNSSDPPIDPGSSSGDSIVLTRLILRKVVERKEETPI</sequence>
<evidence type="ECO:0000313" key="1">
    <source>
        <dbReference type="EMBL" id="CDZ98698.1"/>
    </source>
</evidence>
<accession>A0A0F7SM05</accession>
<dbReference type="AlphaFoldDB" id="A0A0F7SM05"/>
<dbReference type="EMBL" id="LN483345">
    <property type="protein sequence ID" value="CDZ98698.1"/>
    <property type="molecule type" value="Genomic_DNA"/>
</dbReference>
<organism evidence="1">
    <name type="scientific">Phaffia rhodozyma</name>
    <name type="common">Yeast</name>
    <name type="synonym">Xanthophyllomyces dendrorhous</name>
    <dbReference type="NCBI Taxonomy" id="264483"/>
    <lineage>
        <taxon>Eukaryota</taxon>
        <taxon>Fungi</taxon>
        <taxon>Dikarya</taxon>
        <taxon>Basidiomycota</taxon>
        <taxon>Agaricomycotina</taxon>
        <taxon>Tremellomycetes</taxon>
        <taxon>Cystofilobasidiales</taxon>
        <taxon>Mrakiaceae</taxon>
        <taxon>Phaffia</taxon>
    </lineage>
</organism>
<protein>
    <submittedName>
        <fullName evidence="1">Uncharacterized protein</fullName>
    </submittedName>
</protein>
<reference evidence="1" key="1">
    <citation type="submission" date="2014-08" db="EMBL/GenBank/DDBJ databases">
        <authorList>
            <person name="Sharma Rahul"/>
            <person name="Thines Marco"/>
        </authorList>
    </citation>
    <scope>NUCLEOTIDE SEQUENCE</scope>
</reference>
<name>A0A0F7SM05_PHARH</name>
<proteinExistence type="predicted"/>